<dbReference type="Gene3D" id="3.20.20.10">
    <property type="entry name" value="Alanine racemase"/>
    <property type="match status" value="1"/>
</dbReference>
<gene>
    <name evidence="7" type="ORF">BHE16_00425</name>
</gene>
<dbReference type="PANTHER" id="PTHR10146:SF14">
    <property type="entry name" value="PYRIDOXAL PHOSPHATE HOMEOSTASIS PROTEIN"/>
    <property type="match status" value="1"/>
</dbReference>
<comment type="function">
    <text evidence="2">Pyridoxal 5'-phosphate (PLP)-binding protein, which is involved in PLP homeostasis.</text>
</comment>
<evidence type="ECO:0000313" key="7">
    <source>
        <dbReference type="EMBL" id="APF39736.1"/>
    </source>
</evidence>
<keyword evidence="5" id="KW-0175">Coiled coil</keyword>
<feature type="domain" description="Alanine racemase N-terminal" evidence="6">
    <location>
        <begin position="16"/>
        <end position="255"/>
    </location>
</feature>
<dbReference type="Proteomes" id="UP000183530">
    <property type="component" value="Chromosome"/>
</dbReference>
<feature type="coiled-coil region" evidence="5">
    <location>
        <begin position="2"/>
        <end position="29"/>
    </location>
</feature>
<dbReference type="NCBIfam" id="TIGR00044">
    <property type="entry name" value="YggS family pyridoxal phosphate-dependent enzyme"/>
    <property type="match status" value="1"/>
</dbReference>
<dbReference type="Pfam" id="PF01168">
    <property type="entry name" value="Ala_racemase_N"/>
    <property type="match status" value="1"/>
</dbReference>
<dbReference type="SUPFAM" id="SSF51419">
    <property type="entry name" value="PLP-binding barrel"/>
    <property type="match status" value="1"/>
</dbReference>
<evidence type="ECO:0000256" key="2">
    <source>
        <dbReference type="HAMAP-Rule" id="MF_02087"/>
    </source>
</evidence>
<evidence type="ECO:0000259" key="6">
    <source>
        <dbReference type="Pfam" id="PF01168"/>
    </source>
</evidence>
<dbReference type="GO" id="GO:0030170">
    <property type="term" value="F:pyridoxal phosphate binding"/>
    <property type="evidence" value="ECO:0007669"/>
    <property type="project" value="UniProtKB-UniRule"/>
</dbReference>
<evidence type="ECO:0000313" key="8">
    <source>
        <dbReference type="Proteomes" id="UP000183530"/>
    </source>
</evidence>
<protein>
    <recommendedName>
        <fullName evidence="2">Pyridoxal phosphate homeostasis protein</fullName>
        <shortName evidence="2">PLP homeostasis protein</shortName>
    </recommendedName>
</protein>
<dbReference type="HAMAP" id="MF_02087">
    <property type="entry name" value="PLP_homeostasis"/>
    <property type="match status" value="1"/>
</dbReference>
<dbReference type="InterPro" id="IPR029066">
    <property type="entry name" value="PLP-binding_barrel"/>
</dbReference>
<evidence type="ECO:0000256" key="1">
    <source>
        <dbReference type="ARBA" id="ARBA00022898"/>
    </source>
</evidence>
<feature type="modified residue" description="N6-(pyridoxal phosphate)lysine" evidence="2 3">
    <location>
        <position position="43"/>
    </location>
</feature>
<dbReference type="CDD" id="cd00635">
    <property type="entry name" value="PLPDE_III_YBL036c_like"/>
    <property type="match status" value="1"/>
</dbReference>
<dbReference type="InterPro" id="IPR011078">
    <property type="entry name" value="PyrdxlP_homeostasis"/>
</dbReference>
<dbReference type="AlphaFoldDB" id="A0A1L2ZKS2"/>
<dbReference type="PIRSF" id="PIRSF004848">
    <property type="entry name" value="YBL036c_PLPDEIII"/>
    <property type="match status" value="1"/>
</dbReference>
<keyword evidence="1 2" id="KW-0663">Pyridoxal phosphate</keyword>
<reference evidence="7 8" key="1">
    <citation type="submission" date="2016-11" db="EMBL/GenBank/DDBJ databases">
        <title>Genome sequencing of Zhihengliuella aestuarii B18 antagonistic to Plasmodiophora brassicae.</title>
        <authorList>
            <person name="Luo Y."/>
        </authorList>
    </citation>
    <scope>NUCLEOTIDE SEQUENCE [LARGE SCALE GENOMIC DNA]</scope>
    <source>
        <strain evidence="7 8">B18</strain>
    </source>
</reference>
<dbReference type="RefSeq" id="WP_071893210.1">
    <property type="nucleotide sequence ID" value="NZ_CP018135.1"/>
</dbReference>
<evidence type="ECO:0000256" key="4">
    <source>
        <dbReference type="RuleBase" id="RU004514"/>
    </source>
</evidence>
<dbReference type="PANTHER" id="PTHR10146">
    <property type="entry name" value="PROLINE SYNTHETASE CO-TRANSCRIBED BACTERIAL HOMOLOG PROTEIN"/>
    <property type="match status" value="1"/>
</dbReference>
<name>A0A1L2ZKS2_9MICC</name>
<dbReference type="KEGG" id="nae:BHE16_00425"/>
<dbReference type="OrthoDB" id="9804072at2"/>
<accession>A0A1L2ZKS2</accession>
<comment type="cofactor">
    <cofactor evidence="3">
        <name>pyridoxal 5'-phosphate</name>
        <dbReference type="ChEBI" id="CHEBI:597326"/>
    </cofactor>
</comment>
<sequence length="258" mass="27720">MTASVEDRAHDLRTRLESVQQRIADATEKAGRKQAPQLIVVSKFFPASDVQILHELGMTDFGENKDQEAAAKSAELSDLNVRWHFIGQLQSNKAKSVVRYASMVHSVDRASIVNALGKAMAREIAAAEEAGEPARPDLEVLIQVDFGEEFSPDHDATPASSGAQRGGVVPQEIAALAAAISETQHLTLRGLMTVAPLGAEPGKVFDRLREELDGLNRLYPDATIMSAGMSHDLEAAIESGATHLRIGSDVLGPRPAVR</sequence>
<proteinExistence type="inferred from homology"/>
<dbReference type="EMBL" id="CP018135">
    <property type="protein sequence ID" value="APF39736.1"/>
    <property type="molecule type" value="Genomic_DNA"/>
</dbReference>
<evidence type="ECO:0000256" key="3">
    <source>
        <dbReference type="PIRSR" id="PIRSR004848-1"/>
    </source>
</evidence>
<evidence type="ECO:0000256" key="5">
    <source>
        <dbReference type="SAM" id="Coils"/>
    </source>
</evidence>
<dbReference type="STRING" id="556325.BHE16_00425"/>
<dbReference type="PROSITE" id="PS01211">
    <property type="entry name" value="UPF0001"/>
    <property type="match status" value="1"/>
</dbReference>
<keyword evidence="8" id="KW-1185">Reference proteome</keyword>
<comment type="similarity">
    <text evidence="2 4">Belongs to the pyridoxal phosphate-binding protein YggS/PROSC family.</text>
</comment>
<dbReference type="InterPro" id="IPR001608">
    <property type="entry name" value="Ala_racemase_N"/>
</dbReference>
<organism evidence="7 8">
    <name type="scientific">Neomicrococcus aestuarii</name>
    <dbReference type="NCBI Taxonomy" id="556325"/>
    <lineage>
        <taxon>Bacteria</taxon>
        <taxon>Bacillati</taxon>
        <taxon>Actinomycetota</taxon>
        <taxon>Actinomycetes</taxon>
        <taxon>Micrococcales</taxon>
        <taxon>Micrococcaceae</taxon>
        <taxon>Neomicrococcus</taxon>
    </lineage>
</organism>